<name>A0A6M3KI19_9ZZZZ</name>
<organism evidence="1">
    <name type="scientific">viral metagenome</name>
    <dbReference type="NCBI Taxonomy" id="1070528"/>
    <lineage>
        <taxon>unclassified sequences</taxon>
        <taxon>metagenomes</taxon>
        <taxon>organismal metagenomes</taxon>
    </lineage>
</organism>
<dbReference type="AlphaFoldDB" id="A0A6M3KI19"/>
<evidence type="ECO:0000313" key="1">
    <source>
        <dbReference type="EMBL" id="QJA81649.1"/>
    </source>
</evidence>
<reference evidence="1" key="1">
    <citation type="submission" date="2020-03" db="EMBL/GenBank/DDBJ databases">
        <title>The deep terrestrial virosphere.</title>
        <authorList>
            <person name="Holmfeldt K."/>
            <person name="Nilsson E."/>
            <person name="Simone D."/>
            <person name="Lopez-Fernandez M."/>
            <person name="Wu X."/>
            <person name="de Brujin I."/>
            <person name="Lundin D."/>
            <person name="Andersson A."/>
            <person name="Bertilsson S."/>
            <person name="Dopson M."/>
        </authorList>
    </citation>
    <scope>NUCLEOTIDE SEQUENCE</scope>
    <source>
        <strain evidence="1">MM415A00503</strain>
    </source>
</reference>
<accession>A0A6M3KI19</accession>
<proteinExistence type="predicted"/>
<sequence>MKLPIGWKIYYDQYKDNCHGRMGWNSPSLKTIWICCSWPLSYFVKRHEISNSWGLKCDKPYCIAFESETWNKNLKDTWWEPLLMFILLPFGRGRLCKDCKKKLEDLMNEHE</sequence>
<dbReference type="EMBL" id="MT142466">
    <property type="protein sequence ID" value="QJA81649.1"/>
    <property type="molecule type" value="Genomic_DNA"/>
</dbReference>
<protein>
    <submittedName>
        <fullName evidence="1">Uncharacterized protein</fullName>
    </submittedName>
</protein>
<gene>
    <name evidence="1" type="ORF">MM415A00503_0004</name>
</gene>